<evidence type="ECO:0000313" key="1">
    <source>
        <dbReference type="EMBL" id="CAB4148658.1"/>
    </source>
</evidence>
<evidence type="ECO:0000313" key="3">
    <source>
        <dbReference type="EMBL" id="CAB4173589.1"/>
    </source>
</evidence>
<accession>A0A6J5MPS7</accession>
<reference evidence="1" key="1">
    <citation type="submission" date="2020-04" db="EMBL/GenBank/DDBJ databases">
        <authorList>
            <person name="Chiriac C."/>
            <person name="Salcher M."/>
            <person name="Ghai R."/>
            <person name="Kavagutti S V."/>
        </authorList>
    </citation>
    <scope>NUCLEOTIDE SEQUENCE</scope>
</reference>
<dbReference type="EMBL" id="LR796975">
    <property type="protein sequence ID" value="CAB4179111.1"/>
    <property type="molecule type" value="Genomic_DNA"/>
</dbReference>
<proteinExistence type="predicted"/>
<evidence type="ECO:0000313" key="6">
    <source>
        <dbReference type="EMBL" id="CAB4220488.1"/>
    </source>
</evidence>
<name>A0A6J5MPS7_9CAUD</name>
<dbReference type="EMBL" id="LR797494">
    <property type="protein sequence ID" value="CAB4220488.1"/>
    <property type="molecule type" value="Genomic_DNA"/>
</dbReference>
<evidence type="ECO:0000313" key="4">
    <source>
        <dbReference type="EMBL" id="CAB4179111.1"/>
    </source>
</evidence>
<protein>
    <submittedName>
        <fullName evidence="1">Uncharacterized protein</fullName>
    </submittedName>
</protein>
<organism evidence="1">
    <name type="scientific">uncultured Caudovirales phage</name>
    <dbReference type="NCBI Taxonomy" id="2100421"/>
    <lineage>
        <taxon>Viruses</taxon>
        <taxon>Duplodnaviria</taxon>
        <taxon>Heunggongvirae</taxon>
        <taxon>Uroviricota</taxon>
        <taxon>Caudoviricetes</taxon>
        <taxon>Peduoviridae</taxon>
        <taxon>Maltschvirus</taxon>
        <taxon>Maltschvirus maltsch</taxon>
    </lineage>
</organism>
<dbReference type="EMBL" id="LR796903">
    <property type="protein sequence ID" value="CAB4173589.1"/>
    <property type="molecule type" value="Genomic_DNA"/>
</dbReference>
<dbReference type="EMBL" id="LR797123">
    <property type="protein sequence ID" value="CAB4188357.1"/>
    <property type="molecule type" value="Genomic_DNA"/>
</dbReference>
<dbReference type="EMBL" id="LR796809">
    <property type="protein sequence ID" value="CAB4167726.1"/>
    <property type="molecule type" value="Genomic_DNA"/>
</dbReference>
<sequence length="72" mass="8249">MINELLMALLGGCIGAAVALLAQRQSLSNYFYLVEHIWNNDMKQLNSRVDELMMNRMENNAVKFSSVKRETL</sequence>
<dbReference type="EMBL" id="LR796511">
    <property type="protein sequence ID" value="CAB4148658.1"/>
    <property type="molecule type" value="Genomic_DNA"/>
</dbReference>
<evidence type="ECO:0000313" key="2">
    <source>
        <dbReference type="EMBL" id="CAB4167726.1"/>
    </source>
</evidence>
<evidence type="ECO:0000313" key="5">
    <source>
        <dbReference type="EMBL" id="CAB4188357.1"/>
    </source>
</evidence>
<gene>
    <name evidence="4" type="ORF">UFOVP1026_31</name>
    <name evidence="5" type="ORF">UFOVP1180_15</name>
    <name evidence="6" type="ORF">UFOVP1629_41</name>
    <name evidence="1" type="ORF">UFOVP527_21</name>
    <name evidence="2" type="ORF">UFOVP855_44</name>
    <name evidence="3" type="ORF">UFOVP954_30</name>
</gene>